<gene>
    <name evidence="2" type="ORF">A1359_07480</name>
</gene>
<protein>
    <recommendedName>
        <fullName evidence="1">MAE-28990/MAE-18760-like HEPN domain-containing protein</fullName>
    </recommendedName>
</protein>
<sequence>MVAELSRAFEERQAEVSTYIEFLQSLEQASRSGIPKLENVDHSISTDQQKILYSSVYLQLYNLVESTITRCLEAVTNAATNSGTLYAKDLSESLRSEWVKGMARTNKELSSDNRFLAAMELCEHLISNRPITVLSITKGGGGNWDDTNIENTTLRVGFNLNISDDVKQGIRRHYRDGMGALSAVKTYRNKLAHGKISFVECANEVTVSDLQKLKDNTTAYLREVIDNFIAYIEGFEYLAPDRRPGNTIGEQELNPT</sequence>
<dbReference type="Pfam" id="PF18737">
    <property type="entry name" value="HEPN_MAE_28990"/>
    <property type="match status" value="1"/>
</dbReference>
<evidence type="ECO:0000313" key="2">
    <source>
        <dbReference type="EMBL" id="OAI16483.1"/>
    </source>
</evidence>
<dbReference type="EMBL" id="LUUI01000095">
    <property type="protein sequence ID" value="OAI16483.1"/>
    <property type="molecule type" value="Genomic_DNA"/>
</dbReference>
<dbReference type="Proteomes" id="UP000078476">
    <property type="component" value="Unassembled WGS sequence"/>
</dbReference>
<evidence type="ECO:0000259" key="1">
    <source>
        <dbReference type="Pfam" id="PF18737"/>
    </source>
</evidence>
<dbReference type="AlphaFoldDB" id="A0A177NGB8"/>
<dbReference type="OrthoDB" id="571721at2"/>
<keyword evidence="3" id="KW-1185">Reference proteome</keyword>
<reference evidence="2 3" key="1">
    <citation type="submission" date="2016-03" db="EMBL/GenBank/DDBJ databases">
        <authorList>
            <person name="Ploux O."/>
        </authorList>
    </citation>
    <scope>NUCLEOTIDE SEQUENCE [LARGE SCALE GENOMIC DNA]</scope>
    <source>
        <strain evidence="2 3">R-45370</strain>
    </source>
</reference>
<organism evidence="2 3">
    <name type="scientific">Methylomonas lenta</name>
    <dbReference type="NCBI Taxonomy" id="980561"/>
    <lineage>
        <taxon>Bacteria</taxon>
        <taxon>Pseudomonadati</taxon>
        <taxon>Pseudomonadota</taxon>
        <taxon>Gammaproteobacteria</taxon>
        <taxon>Methylococcales</taxon>
        <taxon>Methylococcaceae</taxon>
        <taxon>Methylomonas</taxon>
    </lineage>
</organism>
<proteinExistence type="predicted"/>
<accession>A0A177NGB8</accession>
<evidence type="ECO:0000313" key="3">
    <source>
        <dbReference type="Proteomes" id="UP000078476"/>
    </source>
</evidence>
<dbReference type="STRING" id="980561.A1359_07480"/>
<name>A0A177NGB8_9GAMM</name>
<dbReference type="RefSeq" id="WP_066981001.1">
    <property type="nucleotide sequence ID" value="NZ_LUUI01000095.1"/>
</dbReference>
<feature type="domain" description="MAE-28990/MAE-18760-like HEPN" evidence="1">
    <location>
        <begin position="1"/>
        <end position="237"/>
    </location>
</feature>
<comment type="caution">
    <text evidence="2">The sequence shown here is derived from an EMBL/GenBank/DDBJ whole genome shotgun (WGS) entry which is preliminary data.</text>
</comment>
<dbReference type="InterPro" id="IPR040788">
    <property type="entry name" value="HEPN_MAE_28990"/>
</dbReference>
<dbReference type="REBASE" id="164839">
    <property type="entry name" value="Mle45370ORF7485P"/>
</dbReference>